<evidence type="ECO:0000259" key="5">
    <source>
        <dbReference type="Pfam" id="PF01869"/>
    </source>
</evidence>
<dbReference type="Proteomes" id="UP000075670">
    <property type="component" value="Unassembled WGS sequence"/>
</dbReference>
<evidence type="ECO:0000256" key="3">
    <source>
        <dbReference type="ARBA" id="ARBA00023004"/>
    </source>
</evidence>
<organism evidence="6 7">
    <name type="scientific">Moorella mulderi DSM 14980</name>
    <dbReference type="NCBI Taxonomy" id="1122241"/>
    <lineage>
        <taxon>Bacteria</taxon>
        <taxon>Bacillati</taxon>
        <taxon>Bacillota</taxon>
        <taxon>Clostridia</taxon>
        <taxon>Neomoorellales</taxon>
        <taxon>Neomoorellaceae</taxon>
        <taxon>Neomoorella</taxon>
    </lineage>
</organism>
<dbReference type="PATRIC" id="fig|1122241.3.peg.826"/>
<keyword evidence="6" id="KW-0378">Hydrolase</keyword>
<dbReference type="GO" id="GO:0046872">
    <property type="term" value="F:metal ion binding"/>
    <property type="evidence" value="ECO:0007669"/>
    <property type="project" value="UniProtKB-KW"/>
</dbReference>
<dbReference type="RefSeq" id="WP_062281755.1">
    <property type="nucleotide sequence ID" value="NZ_LTBC01000002.1"/>
</dbReference>
<dbReference type="InterPro" id="IPR002731">
    <property type="entry name" value="ATPase_BadF"/>
</dbReference>
<dbReference type="PANTHER" id="PTHR32329:SF7">
    <property type="entry name" value="ACTIVATOR OF 2-HYDROXYACYL-COA-HYDRATASE"/>
    <property type="match status" value="1"/>
</dbReference>
<dbReference type="Pfam" id="PF01869">
    <property type="entry name" value="BcrAD_BadFG"/>
    <property type="match status" value="1"/>
</dbReference>
<dbReference type="InterPro" id="IPR008275">
    <property type="entry name" value="CoA_E_activase_dom"/>
</dbReference>
<evidence type="ECO:0000256" key="4">
    <source>
        <dbReference type="ARBA" id="ARBA00023014"/>
    </source>
</evidence>
<dbReference type="EMBL" id="LTBC01000002">
    <property type="protein sequence ID" value="KYH33005.1"/>
    <property type="molecule type" value="Genomic_DNA"/>
</dbReference>
<comment type="cofactor">
    <cofactor evidence="1">
        <name>[4Fe-4S] cluster</name>
        <dbReference type="ChEBI" id="CHEBI:49883"/>
    </cofactor>
</comment>
<evidence type="ECO:0000313" key="7">
    <source>
        <dbReference type="Proteomes" id="UP000075670"/>
    </source>
</evidence>
<reference evidence="6 7" key="1">
    <citation type="submission" date="2016-02" db="EMBL/GenBank/DDBJ databases">
        <title>Genome sequence of Moorella mulderi DSM 14980.</title>
        <authorList>
            <person name="Poehlein A."/>
            <person name="Daniel R."/>
        </authorList>
    </citation>
    <scope>NUCLEOTIDE SEQUENCE [LARGE SCALE GENOMIC DNA]</scope>
    <source>
        <strain evidence="6 7">DSM 14980</strain>
    </source>
</reference>
<keyword evidence="2" id="KW-0479">Metal-binding</keyword>
<dbReference type="SUPFAM" id="SSF53067">
    <property type="entry name" value="Actin-like ATPase domain"/>
    <property type="match status" value="1"/>
</dbReference>
<comment type="caution">
    <text evidence="6">The sequence shown here is derived from an EMBL/GenBank/DDBJ whole genome shotgun (WGS) entry which is preliminary data.</text>
</comment>
<keyword evidence="7" id="KW-1185">Reference proteome</keyword>
<dbReference type="OrthoDB" id="9778513at2"/>
<gene>
    <name evidence="6" type="primary">fldI_1</name>
    <name evidence="6" type="ORF">MOMUL_07830</name>
</gene>
<dbReference type="GO" id="GO:0051536">
    <property type="term" value="F:iron-sulfur cluster binding"/>
    <property type="evidence" value="ECO:0007669"/>
    <property type="project" value="UniProtKB-KW"/>
</dbReference>
<dbReference type="GO" id="GO:0016787">
    <property type="term" value="F:hydrolase activity"/>
    <property type="evidence" value="ECO:0007669"/>
    <property type="project" value="UniProtKB-KW"/>
</dbReference>
<protein>
    <submittedName>
        <fullName evidence="6">R-phenyllactate dehydratase activator</fullName>
        <ecNumber evidence="6">3.-.-.-</ecNumber>
    </submittedName>
</protein>
<dbReference type="EC" id="3.-.-.-" evidence="6"/>
<evidence type="ECO:0000313" key="6">
    <source>
        <dbReference type="EMBL" id="KYH33005.1"/>
    </source>
</evidence>
<dbReference type="InterPro" id="IPR043129">
    <property type="entry name" value="ATPase_NBD"/>
</dbReference>
<keyword evidence="3" id="KW-0408">Iron</keyword>
<dbReference type="NCBIfam" id="TIGR00241">
    <property type="entry name" value="CoA_E_activ"/>
    <property type="match status" value="1"/>
</dbReference>
<accession>A0A151AZB8</accession>
<proteinExistence type="predicted"/>
<dbReference type="CDD" id="cd24035">
    <property type="entry name" value="ASKHA_NBD_O66634-like_rpt2"/>
    <property type="match status" value="1"/>
</dbReference>
<dbReference type="Gene3D" id="3.30.420.40">
    <property type="match status" value="2"/>
</dbReference>
<name>A0A151AZB8_9FIRM</name>
<evidence type="ECO:0000256" key="1">
    <source>
        <dbReference type="ARBA" id="ARBA00001966"/>
    </source>
</evidence>
<dbReference type="AlphaFoldDB" id="A0A151AZB8"/>
<sequence>MPTIYLGIDVGSVSTNIVALDEQGNVLSSVYLRTRGQPIRAIQEGLRQLVATIGTDISVAGVGTTGSGRSLAAVMVGADVIKNEITAHAVAASYAVPGVQTVLEIGGQDSKIIILRQGIVTDFAMNTVCAAGTGSFLDQQAARLGIPIEEFGRRALESRSPVRIAGRCAVFAESDMIHKQQQGHPLEDIIAGLCEALVRNYLNNVGKGKEILPPVVFQGGVAANAGMRQAFNRALGTEVIVPEHYGVMGALGAALLAREIRPKASAFRGFELTGREFRSGGFECQGCANHCEVVELREGRQVLARWGDRCGKWSNAVAV</sequence>
<dbReference type="PANTHER" id="PTHR32329">
    <property type="entry name" value="BIFUNCTIONAL PROTEIN [INCLUDES 2-HYDROXYACYL-COA DEHYDRATASE (N-TER) AND ITS ACTIVATOR DOMAIN (C_TERM)-RELATED"/>
    <property type="match status" value="1"/>
</dbReference>
<keyword evidence="4" id="KW-0411">Iron-sulfur</keyword>
<feature type="domain" description="ATPase BadF/BadG/BcrA/BcrD type" evidence="5">
    <location>
        <begin position="6"/>
        <end position="257"/>
    </location>
</feature>
<evidence type="ECO:0000256" key="2">
    <source>
        <dbReference type="ARBA" id="ARBA00022723"/>
    </source>
</evidence>
<dbReference type="InterPro" id="IPR051805">
    <property type="entry name" value="Dehydratase_Activator_Redct"/>
</dbReference>